<dbReference type="GO" id="GO:0016818">
    <property type="term" value="F:hydrolase activity, acting on acid anhydrides, in phosphorus-containing anhydrides"/>
    <property type="evidence" value="ECO:0007669"/>
    <property type="project" value="InterPro"/>
</dbReference>
<dbReference type="GO" id="GO:0006139">
    <property type="term" value="P:nucleobase-containing compound metabolic process"/>
    <property type="evidence" value="ECO:0007669"/>
    <property type="project" value="InterPro"/>
</dbReference>
<feature type="domain" description="ATP-dependent helicase C-terminal" evidence="1">
    <location>
        <begin position="175"/>
        <end position="304"/>
    </location>
</feature>
<dbReference type="SUPFAM" id="SSF52540">
    <property type="entry name" value="P-loop containing nucleoside triphosphate hydrolases"/>
    <property type="match status" value="1"/>
</dbReference>
<dbReference type="GO" id="GO:0005524">
    <property type="term" value="F:ATP binding"/>
    <property type="evidence" value="ECO:0007669"/>
    <property type="project" value="InterPro"/>
</dbReference>
<dbReference type="Proteomes" id="UP000811545">
    <property type="component" value="Unassembled WGS sequence"/>
</dbReference>
<dbReference type="InterPro" id="IPR006555">
    <property type="entry name" value="ATP-dep_Helicase_C"/>
</dbReference>
<accession>A0A9E2BJ11</accession>
<proteinExistence type="predicted"/>
<evidence type="ECO:0000313" key="3">
    <source>
        <dbReference type="Proteomes" id="UP000811545"/>
    </source>
</evidence>
<protein>
    <recommendedName>
        <fullName evidence="1">ATP-dependent helicase C-terminal domain-containing protein</fullName>
    </recommendedName>
</protein>
<dbReference type="Pfam" id="PF13307">
    <property type="entry name" value="Helicase_C_2"/>
    <property type="match status" value="1"/>
</dbReference>
<dbReference type="Gene3D" id="3.40.50.300">
    <property type="entry name" value="P-loop containing nucleotide triphosphate hydrolases"/>
    <property type="match status" value="1"/>
</dbReference>
<evidence type="ECO:0000259" key="1">
    <source>
        <dbReference type="SMART" id="SM00491"/>
    </source>
</evidence>
<dbReference type="InterPro" id="IPR027417">
    <property type="entry name" value="P-loop_NTPase"/>
</dbReference>
<dbReference type="GO" id="GO:0003676">
    <property type="term" value="F:nucleic acid binding"/>
    <property type="evidence" value="ECO:0007669"/>
    <property type="project" value="InterPro"/>
</dbReference>
<gene>
    <name evidence="2" type="ORF">DDT42_01546</name>
</gene>
<sequence length="329" mass="37614">MKEEVVRFIGENKPVVQMCLLTETGEDEQIVLVSKGLAKAERLLKKIVFLENEFDNTWVIDRKWSGHNGVLSFKPVVMNKWGYMYFGHGSRFLCMSATPPSKGGLCREYGIAEQFVGVSEMDSLFDRRRCPVIYRPVGRFSREHIEDSLELLGDAVYDIVKDNLDKKILVHTTNYRIMKKLADEDFGVDMEDGSYLGVPIFSHNTAGERSSALESFKFCDAPAVLVSPSFERGVDLPYELCGVQIVCKVPYLGLGDKQVKKRTEMDRGWYMEKTVNRLVQSCGRGMRAEDDNCVTFILDGCFGMLVKKEKRLFQKWFLDRICVEEKQGE</sequence>
<dbReference type="AlphaFoldDB" id="A0A9E2BJ11"/>
<dbReference type="EMBL" id="QLTW01000142">
    <property type="protein sequence ID" value="MBT9145671.1"/>
    <property type="molecule type" value="Genomic_DNA"/>
</dbReference>
<dbReference type="SMART" id="SM00491">
    <property type="entry name" value="HELICc2"/>
    <property type="match status" value="1"/>
</dbReference>
<name>A0A9E2BJ11_PSYF1</name>
<dbReference type="GO" id="GO:0004386">
    <property type="term" value="F:helicase activity"/>
    <property type="evidence" value="ECO:0007669"/>
    <property type="project" value="InterPro"/>
</dbReference>
<evidence type="ECO:0000313" key="2">
    <source>
        <dbReference type="EMBL" id="MBT9145671.1"/>
    </source>
</evidence>
<organism evidence="2 3">
    <name type="scientific">Psychracetigena formicireducens</name>
    <dbReference type="NCBI Taxonomy" id="2986056"/>
    <lineage>
        <taxon>Bacteria</taxon>
        <taxon>Bacillati</taxon>
        <taxon>Candidatus Lithacetigenota</taxon>
        <taxon>Candidatus Psychracetigena</taxon>
    </lineage>
</organism>
<reference evidence="2 3" key="1">
    <citation type="journal article" date="2021" name="bioRxiv">
        <title>Unique metabolic strategies in Hadean analogues reveal hints for primordial physiology.</title>
        <authorList>
            <person name="Nobu M.K."/>
            <person name="Nakai R."/>
            <person name="Tamazawa S."/>
            <person name="Mori H."/>
            <person name="Toyoda A."/>
            <person name="Ijiri A."/>
            <person name="Suzuki S."/>
            <person name="Kurokawa K."/>
            <person name="Kamagata Y."/>
            <person name="Tamaki H."/>
        </authorList>
    </citation>
    <scope>NUCLEOTIDE SEQUENCE [LARGE SCALE GENOMIC DNA]</scope>
    <source>
        <strain evidence="2">BS525</strain>
    </source>
</reference>
<comment type="caution">
    <text evidence="2">The sequence shown here is derived from an EMBL/GenBank/DDBJ whole genome shotgun (WGS) entry which is preliminary data.</text>
</comment>